<dbReference type="Proteomes" id="UP000039865">
    <property type="component" value="Unassembled WGS sequence"/>
</dbReference>
<sequence length="137" mass="16270">MSFKELERKNYHTQKGLIQATFNSQISIIDNKDLKNFKPVQQTTQISIVQQDQESTLTKEYEPKELTVVFKKALIDVKKLVYDHWIKEQEIKNEQLELAQEQYLINPRLDGKVPADELFKKIDQYKNQVFKDNILLK</sequence>
<dbReference type="EMBL" id="CCKQ01017009">
    <property type="protein sequence ID" value="CDW88898.1"/>
    <property type="molecule type" value="Genomic_DNA"/>
</dbReference>
<reference evidence="1 2" key="1">
    <citation type="submission" date="2014-06" db="EMBL/GenBank/DDBJ databases">
        <authorList>
            <person name="Swart Estienne"/>
        </authorList>
    </citation>
    <scope>NUCLEOTIDE SEQUENCE [LARGE SCALE GENOMIC DNA]</scope>
    <source>
        <strain evidence="1 2">130c</strain>
    </source>
</reference>
<keyword evidence="2" id="KW-1185">Reference proteome</keyword>
<organism evidence="1 2">
    <name type="scientific">Stylonychia lemnae</name>
    <name type="common">Ciliate</name>
    <dbReference type="NCBI Taxonomy" id="5949"/>
    <lineage>
        <taxon>Eukaryota</taxon>
        <taxon>Sar</taxon>
        <taxon>Alveolata</taxon>
        <taxon>Ciliophora</taxon>
        <taxon>Intramacronucleata</taxon>
        <taxon>Spirotrichea</taxon>
        <taxon>Stichotrichia</taxon>
        <taxon>Sporadotrichida</taxon>
        <taxon>Oxytrichidae</taxon>
        <taxon>Stylonychinae</taxon>
        <taxon>Stylonychia</taxon>
    </lineage>
</organism>
<gene>
    <name evidence="1" type="primary">Contig19768.g20973</name>
    <name evidence="1" type="ORF">STYLEM_18023</name>
</gene>
<evidence type="ECO:0000313" key="1">
    <source>
        <dbReference type="EMBL" id="CDW88898.1"/>
    </source>
</evidence>
<accession>A0A078B5Y0</accession>
<evidence type="ECO:0000313" key="2">
    <source>
        <dbReference type="Proteomes" id="UP000039865"/>
    </source>
</evidence>
<dbReference type="InParanoid" id="A0A078B5Y0"/>
<dbReference type="AlphaFoldDB" id="A0A078B5Y0"/>
<proteinExistence type="predicted"/>
<name>A0A078B5Y0_STYLE</name>
<protein>
    <submittedName>
        <fullName evidence="1">Uncharacterized protein</fullName>
    </submittedName>
</protein>